<gene>
    <name evidence="2" type="ORF">H8S33_18830</name>
</gene>
<evidence type="ECO:0000313" key="2">
    <source>
        <dbReference type="EMBL" id="MBC5638829.1"/>
    </source>
</evidence>
<dbReference type="Pfam" id="PF13649">
    <property type="entry name" value="Methyltransf_25"/>
    <property type="match status" value="1"/>
</dbReference>
<keyword evidence="2" id="KW-0808">Transferase</keyword>
<name>A0A923L9F8_9BACI</name>
<dbReference type="InterPro" id="IPR029063">
    <property type="entry name" value="SAM-dependent_MTases_sf"/>
</dbReference>
<dbReference type="Gene3D" id="3.40.50.150">
    <property type="entry name" value="Vaccinia Virus protein VP39"/>
    <property type="match status" value="1"/>
</dbReference>
<accession>A0A923L9F8</accession>
<dbReference type="CDD" id="cd02440">
    <property type="entry name" value="AdoMet_MTases"/>
    <property type="match status" value="1"/>
</dbReference>
<proteinExistence type="predicted"/>
<evidence type="ECO:0000313" key="3">
    <source>
        <dbReference type="Proteomes" id="UP000637359"/>
    </source>
</evidence>
<keyword evidence="3" id="KW-1185">Reference proteome</keyword>
<protein>
    <submittedName>
        <fullName evidence="2">Class I SAM-dependent methyltransferase</fullName>
    </submittedName>
</protein>
<reference evidence="2" key="1">
    <citation type="submission" date="2020-08" db="EMBL/GenBank/DDBJ databases">
        <title>Genome public.</title>
        <authorList>
            <person name="Liu C."/>
            <person name="Sun Q."/>
        </authorList>
    </citation>
    <scope>NUCLEOTIDE SEQUENCE</scope>
    <source>
        <strain evidence="2">BX22</strain>
    </source>
</reference>
<organism evidence="2 3">
    <name type="scientific">Ornithinibacillus hominis</name>
    <dbReference type="NCBI Taxonomy" id="2763055"/>
    <lineage>
        <taxon>Bacteria</taxon>
        <taxon>Bacillati</taxon>
        <taxon>Bacillota</taxon>
        <taxon>Bacilli</taxon>
        <taxon>Bacillales</taxon>
        <taxon>Bacillaceae</taxon>
        <taxon>Ornithinibacillus</taxon>
    </lineage>
</organism>
<evidence type="ECO:0000259" key="1">
    <source>
        <dbReference type="Pfam" id="PF13649"/>
    </source>
</evidence>
<sequence length="250" mass="28946">MNIKEAHNFYRKQFDMFKDIVDLSTPYIPHVEEIIEQVGRPFTTVLELGAGNGLLARSLSTFDKTITTVELVPEMVEFAKNYQPSNVTSLCGSFYDIELKDTFDTVLYIDGFGIGTDEEQLTLLKRIYHWLKPEGVALIDIYQPDYWKKVSGQRMRPFPNSKISRIYGYDENLNRMTDTWWEDEHPDIKYTQSLKCYSPDEISALCSKADLNVMAYSPGGAMDFEKWQFKNLVSLSECLSYRIKIKKAFS</sequence>
<dbReference type="GO" id="GO:0008168">
    <property type="term" value="F:methyltransferase activity"/>
    <property type="evidence" value="ECO:0007669"/>
    <property type="project" value="UniProtKB-KW"/>
</dbReference>
<comment type="caution">
    <text evidence="2">The sequence shown here is derived from an EMBL/GenBank/DDBJ whole genome shotgun (WGS) entry which is preliminary data.</text>
</comment>
<dbReference type="SUPFAM" id="SSF53335">
    <property type="entry name" value="S-adenosyl-L-methionine-dependent methyltransferases"/>
    <property type="match status" value="1"/>
</dbReference>
<feature type="domain" description="Methyltransferase" evidence="1">
    <location>
        <begin position="45"/>
        <end position="135"/>
    </location>
</feature>
<dbReference type="GO" id="GO:0032259">
    <property type="term" value="P:methylation"/>
    <property type="evidence" value="ECO:0007669"/>
    <property type="project" value="UniProtKB-KW"/>
</dbReference>
<dbReference type="AlphaFoldDB" id="A0A923L9F8"/>
<keyword evidence="2" id="KW-0489">Methyltransferase</keyword>
<dbReference type="EMBL" id="JACOOL010000022">
    <property type="protein sequence ID" value="MBC5638829.1"/>
    <property type="molecule type" value="Genomic_DNA"/>
</dbReference>
<dbReference type="Proteomes" id="UP000637359">
    <property type="component" value="Unassembled WGS sequence"/>
</dbReference>
<dbReference type="RefSeq" id="WP_186871521.1">
    <property type="nucleotide sequence ID" value="NZ_JACOOL010000022.1"/>
</dbReference>
<dbReference type="InterPro" id="IPR041698">
    <property type="entry name" value="Methyltransf_25"/>
</dbReference>